<evidence type="ECO:0000313" key="5">
    <source>
        <dbReference type="EMBL" id="ORX76467.1"/>
    </source>
</evidence>
<reference evidence="5 6" key="1">
    <citation type="submission" date="2016-08" db="EMBL/GenBank/DDBJ databases">
        <title>A Parts List for Fungal Cellulosomes Revealed by Comparative Genomics.</title>
        <authorList>
            <consortium name="DOE Joint Genome Institute"/>
            <person name="Haitjema C.H."/>
            <person name="Gilmore S.P."/>
            <person name="Henske J.K."/>
            <person name="Solomon K.V."/>
            <person name="De Groot R."/>
            <person name="Kuo A."/>
            <person name="Mondo S.J."/>
            <person name="Salamov A.A."/>
            <person name="Labutti K."/>
            <person name="Zhao Z."/>
            <person name="Chiniquy J."/>
            <person name="Barry K."/>
            <person name="Brewer H.M."/>
            <person name="Purvine S.O."/>
            <person name="Wright A.T."/>
            <person name="Boxma B."/>
            <person name="Van Alen T."/>
            <person name="Hackstein J.H."/>
            <person name="Baker S.E."/>
            <person name="Grigoriev I.V."/>
            <person name="O'Malley M.A."/>
        </authorList>
    </citation>
    <scope>NUCLEOTIDE SEQUENCE [LARGE SCALE GENOMIC DNA]</scope>
    <source>
        <strain evidence="5 6">S4</strain>
    </source>
</reference>
<dbReference type="GO" id="GO:0005794">
    <property type="term" value="C:Golgi apparatus"/>
    <property type="evidence" value="ECO:0007669"/>
    <property type="project" value="TreeGrafter"/>
</dbReference>
<dbReference type="Gene3D" id="1.10.472.80">
    <property type="entry name" value="Ypt/Rab-GAP domain of gyp1p, domain 3"/>
    <property type="match status" value="1"/>
</dbReference>
<evidence type="ECO:0000256" key="2">
    <source>
        <dbReference type="ARBA" id="ARBA00022553"/>
    </source>
</evidence>
<name>A0A1Y1WSF9_9FUNG</name>
<feature type="region of interest" description="Disordered" evidence="3">
    <location>
        <begin position="123"/>
        <end position="144"/>
    </location>
</feature>
<feature type="domain" description="Rab-GAP TBC" evidence="4">
    <location>
        <begin position="187"/>
        <end position="412"/>
    </location>
</feature>
<keyword evidence="2" id="KW-0597">Phosphoprotein</keyword>
<dbReference type="InterPro" id="IPR035969">
    <property type="entry name" value="Rab-GAP_TBC_sf"/>
</dbReference>
<dbReference type="SMART" id="SM00164">
    <property type="entry name" value="TBC"/>
    <property type="match status" value="1"/>
</dbReference>
<dbReference type="Pfam" id="PF00566">
    <property type="entry name" value="RabGAP-TBC"/>
    <property type="match status" value="1"/>
</dbReference>
<comment type="caution">
    <text evidence="5">The sequence shown here is derived from an EMBL/GenBank/DDBJ whole genome shotgun (WGS) entry which is preliminary data.</text>
</comment>
<evidence type="ECO:0000256" key="3">
    <source>
        <dbReference type="SAM" id="MobiDB-lite"/>
    </source>
</evidence>
<dbReference type="AlphaFoldDB" id="A0A1Y1WSF9"/>
<gene>
    <name evidence="5" type="ORF">BCR32DRAFT_236537</name>
</gene>
<dbReference type="OrthoDB" id="26371at2759"/>
<proteinExistence type="predicted"/>
<feature type="compositionally biased region" description="Polar residues" evidence="3">
    <location>
        <begin position="64"/>
        <end position="79"/>
    </location>
</feature>
<dbReference type="SUPFAM" id="SSF47923">
    <property type="entry name" value="Ypt/Rab-GAP domain of gyp1p"/>
    <property type="match status" value="2"/>
</dbReference>
<protein>
    <submittedName>
        <fullName evidence="5">RabGAP/TBC</fullName>
    </submittedName>
</protein>
<keyword evidence="1" id="KW-0343">GTPase activation</keyword>
<dbReference type="PROSITE" id="PS50086">
    <property type="entry name" value="TBC_RABGAP"/>
    <property type="match status" value="1"/>
</dbReference>
<evidence type="ECO:0000256" key="1">
    <source>
        <dbReference type="ARBA" id="ARBA00022468"/>
    </source>
</evidence>
<keyword evidence="6" id="KW-1185">Reference proteome</keyword>
<dbReference type="FunFam" id="1.10.8.270:FF:000004">
    <property type="entry name" value="TBC1 domain family, member 22B"/>
    <property type="match status" value="1"/>
</dbReference>
<dbReference type="PANTHER" id="PTHR22957:SF26">
    <property type="entry name" value="LD44506P"/>
    <property type="match status" value="1"/>
</dbReference>
<evidence type="ECO:0000313" key="6">
    <source>
        <dbReference type="Proteomes" id="UP000193944"/>
    </source>
</evidence>
<evidence type="ECO:0000259" key="4">
    <source>
        <dbReference type="PROSITE" id="PS50086"/>
    </source>
</evidence>
<sequence>MSEYQKKYLWRGRSPQMTTGKRLSFSRQQQLLDEHGLPKVQLDEHGLPYTKSQLNEHGLPADNYSPTSNSPHLSTASQQQFKDYLSATDSDWNDDLDEFDPNDIEKLKRNTASSLAPLDIPLMSYGSNNNNNTPTETSKSNKKTIDEKTASEIARINNDIIRFKKFESLLKEPNVDIEQLKKLSWSGIPEEYRPEAWQILIGYLPCNSDKREAILKEKRKEYNEIISETFKNGISGLNQSIYHQIHIDVPRTNPDLSLYQNPIIQESLEKILYCWAIRHPKSGYVQGINDLITPFYHVFLSKYIPLKRINKFDFESFPKEQLNLVEADSFWCLTILLDGIQDNYIHAQPGIVRQVAKMNELTNRIDEPLYNHLKEENVNFLQFAFRWMNCLLMREISLQNIIRMWDTYLCETNGFSEFHTYVCAALLVKWSKELKTKEFQDIVIFLQHIPTKDWTDKDIELLLSEAYMYKSLFHGSPNHLNHITSTKIEI</sequence>
<dbReference type="GO" id="GO:0071889">
    <property type="term" value="F:14-3-3 protein binding"/>
    <property type="evidence" value="ECO:0007669"/>
    <property type="project" value="UniProtKB-ARBA"/>
</dbReference>
<organism evidence="5 6">
    <name type="scientific">Anaeromyces robustus</name>
    <dbReference type="NCBI Taxonomy" id="1754192"/>
    <lineage>
        <taxon>Eukaryota</taxon>
        <taxon>Fungi</taxon>
        <taxon>Fungi incertae sedis</taxon>
        <taxon>Chytridiomycota</taxon>
        <taxon>Chytridiomycota incertae sedis</taxon>
        <taxon>Neocallimastigomycetes</taxon>
        <taxon>Neocallimastigales</taxon>
        <taxon>Neocallimastigaceae</taxon>
        <taxon>Anaeromyces</taxon>
    </lineage>
</organism>
<dbReference type="Gene3D" id="1.10.8.270">
    <property type="entry name" value="putative rabgap domain of human tbc1 domain family member 14 like domains"/>
    <property type="match status" value="1"/>
</dbReference>
<dbReference type="FunFam" id="1.10.472.80:FF:000001">
    <property type="entry name" value="TBC1 domain family member 22B"/>
    <property type="match status" value="1"/>
</dbReference>
<dbReference type="Gene3D" id="1.10.10.750">
    <property type="entry name" value="Ypt/Rab-GAP domain of gyp1p, domain 1"/>
    <property type="match status" value="1"/>
</dbReference>
<feature type="compositionally biased region" description="Low complexity" evidence="3">
    <location>
        <begin position="127"/>
        <end position="138"/>
    </location>
</feature>
<dbReference type="GO" id="GO:0005096">
    <property type="term" value="F:GTPase activator activity"/>
    <property type="evidence" value="ECO:0007669"/>
    <property type="project" value="UniProtKB-KW"/>
</dbReference>
<dbReference type="EMBL" id="MCFG01000297">
    <property type="protein sequence ID" value="ORX76467.1"/>
    <property type="molecule type" value="Genomic_DNA"/>
</dbReference>
<dbReference type="Proteomes" id="UP000193944">
    <property type="component" value="Unassembled WGS sequence"/>
</dbReference>
<feature type="region of interest" description="Disordered" evidence="3">
    <location>
        <begin position="50"/>
        <end position="79"/>
    </location>
</feature>
<dbReference type="STRING" id="1754192.A0A1Y1WSF9"/>
<accession>A0A1Y1WSF9</accession>
<dbReference type="PANTHER" id="PTHR22957">
    <property type="entry name" value="TBC1 DOMAIN FAMILY MEMBER GTPASE-ACTIVATING PROTEIN"/>
    <property type="match status" value="1"/>
</dbReference>
<reference evidence="5 6" key="2">
    <citation type="submission" date="2016-08" db="EMBL/GenBank/DDBJ databases">
        <title>Pervasive Adenine N6-methylation of Active Genes in Fungi.</title>
        <authorList>
            <consortium name="DOE Joint Genome Institute"/>
            <person name="Mondo S.J."/>
            <person name="Dannebaum R.O."/>
            <person name="Kuo R.C."/>
            <person name="Labutti K."/>
            <person name="Haridas S."/>
            <person name="Kuo A."/>
            <person name="Salamov A."/>
            <person name="Ahrendt S.R."/>
            <person name="Lipzen A."/>
            <person name="Sullivan W."/>
            <person name="Andreopoulos W.B."/>
            <person name="Clum A."/>
            <person name="Lindquist E."/>
            <person name="Daum C."/>
            <person name="Ramamoorthy G.K."/>
            <person name="Gryganskyi A."/>
            <person name="Culley D."/>
            <person name="Magnuson J.K."/>
            <person name="James T.Y."/>
            <person name="O'Malley M.A."/>
            <person name="Stajich J.E."/>
            <person name="Spatafora J.W."/>
            <person name="Visel A."/>
            <person name="Grigoriev I.V."/>
        </authorList>
    </citation>
    <scope>NUCLEOTIDE SEQUENCE [LARGE SCALE GENOMIC DNA]</scope>
    <source>
        <strain evidence="5 6">S4</strain>
    </source>
</reference>
<dbReference type="InterPro" id="IPR000195">
    <property type="entry name" value="Rab-GAP-TBC_dom"/>
</dbReference>
<dbReference type="FunFam" id="1.10.10.750:FF:000009">
    <property type="entry name" value="TBC1 domain family member 22A"/>
    <property type="match status" value="1"/>
</dbReference>